<dbReference type="InterPro" id="IPR019734">
    <property type="entry name" value="TPR_rpt"/>
</dbReference>
<reference evidence="2" key="1">
    <citation type="journal article" date="2022" name="IScience">
        <title>Evolution of zygomycete secretomes and the origins of terrestrial fungal ecologies.</title>
        <authorList>
            <person name="Chang Y."/>
            <person name="Wang Y."/>
            <person name="Mondo S."/>
            <person name="Ahrendt S."/>
            <person name="Andreopoulos W."/>
            <person name="Barry K."/>
            <person name="Beard J."/>
            <person name="Benny G.L."/>
            <person name="Blankenship S."/>
            <person name="Bonito G."/>
            <person name="Cuomo C."/>
            <person name="Desiro A."/>
            <person name="Gervers K.A."/>
            <person name="Hundley H."/>
            <person name="Kuo A."/>
            <person name="LaButti K."/>
            <person name="Lang B.F."/>
            <person name="Lipzen A."/>
            <person name="O'Donnell K."/>
            <person name="Pangilinan J."/>
            <person name="Reynolds N."/>
            <person name="Sandor L."/>
            <person name="Smith M.E."/>
            <person name="Tsang A."/>
            <person name="Grigoriev I.V."/>
            <person name="Stajich J.E."/>
            <person name="Spatafora J.W."/>
        </authorList>
    </citation>
    <scope>NUCLEOTIDE SEQUENCE</scope>
    <source>
        <strain evidence="2">RSA 2281</strain>
    </source>
</reference>
<reference evidence="2" key="2">
    <citation type="submission" date="2023-02" db="EMBL/GenBank/DDBJ databases">
        <authorList>
            <consortium name="DOE Joint Genome Institute"/>
            <person name="Mondo S.J."/>
            <person name="Chang Y."/>
            <person name="Wang Y."/>
            <person name="Ahrendt S."/>
            <person name="Andreopoulos W."/>
            <person name="Barry K."/>
            <person name="Beard J."/>
            <person name="Benny G.L."/>
            <person name="Blankenship S."/>
            <person name="Bonito G."/>
            <person name="Cuomo C."/>
            <person name="Desiro A."/>
            <person name="Gervers K.A."/>
            <person name="Hundley H."/>
            <person name="Kuo A."/>
            <person name="LaButti K."/>
            <person name="Lang B.F."/>
            <person name="Lipzen A."/>
            <person name="O'Donnell K."/>
            <person name="Pangilinan J."/>
            <person name="Reynolds N."/>
            <person name="Sandor L."/>
            <person name="Smith M.W."/>
            <person name="Tsang A."/>
            <person name="Grigoriev I.V."/>
            <person name="Stajich J.E."/>
            <person name="Spatafora J.W."/>
        </authorList>
    </citation>
    <scope>NUCLEOTIDE SEQUENCE</scope>
    <source>
        <strain evidence="2">RSA 2281</strain>
    </source>
</reference>
<sequence length="273" mass="30768">MTQGPHCDMNKKGPQYQTLARLWENANACFDAQEWGTAMVDLNAAVTLIEENVLAITLLKRAMTHDRQGNSQAAIQDAFKAIELSPRFTDAYLCAGTLLKSVARFGEAIQIFTKGMDASKQEGASCTMGNEYSQEKGIRLLDQAKRALEWDMDVNNSHLFNKLPLELTNDIFTNLISFDDRVQCMYTCRTWQNFLLNEVPRMSRHLVLGNMPMSVMKRLVDAHSFNHGDSDGQGDTKGYNRVSILPSTSYHSIHNALSLLNNPHLRIKTFGKY</sequence>
<feature type="domain" description="F-box" evidence="1">
    <location>
        <begin position="160"/>
        <end position="195"/>
    </location>
</feature>
<dbReference type="InterPro" id="IPR001810">
    <property type="entry name" value="F-box_dom"/>
</dbReference>
<keyword evidence="3" id="KW-1185">Reference proteome</keyword>
<dbReference type="SMART" id="SM00028">
    <property type="entry name" value="TPR"/>
    <property type="match status" value="3"/>
</dbReference>
<gene>
    <name evidence="2" type="ORF">BDA99DRAFT_133027</name>
</gene>
<comment type="caution">
    <text evidence="2">The sequence shown here is derived from an EMBL/GenBank/DDBJ whole genome shotgun (WGS) entry which is preliminary data.</text>
</comment>
<dbReference type="SUPFAM" id="SSF48452">
    <property type="entry name" value="TPR-like"/>
    <property type="match status" value="1"/>
</dbReference>
<dbReference type="EMBL" id="JAIXMP010000020">
    <property type="protein sequence ID" value="KAI9257196.1"/>
    <property type="molecule type" value="Genomic_DNA"/>
</dbReference>
<dbReference type="SUPFAM" id="SSF81383">
    <property type="entry name" value="F-box domain"/>
    <property type="match status" value="1"/>
</dbReference>
<protein>
    <recommendedName>
        <fullName evidence="1">F-box domain-containing protein</fullName>
    </recommendedName>
</protein>
<evidence type="ECO:0000259" key="1">
    <source>
        <dbReference type="Pfam" id="PF12937"/>
    </source>
</evidence>
<organism evidence="2 3">
    <name type="scientific">Phascolomyces articulosus</name>
    <dbReference type="NCBI Taxonomy" id="60185"/>
    <lineage>
        <taxon>Eukaryota</taxon>
        <taxon>Fungi</taxon>
        <taxon>Fungi incertae sedis</taxon>
        <taxon>Mucoromycota</taxon>
        <taxon>Mucoromycotina</taxon>
        <taxon>Mucoromycetes</taxon>
        <taxon>Mucorales</taxon>
        <taxon>Lichtheimiaceae</taxon>
        <taxon>Phascolomyces</taxon>
    </lineage>
</organism>
<accession>A0AAD5PCA9</accession>
<dbReference type="InterPro" id="IPR036047">
    <property type="entry name" value="F-box-like_dom_sf"/>
</dbReference>
<dbReference type="InterPro" id="IPR011990">
    <property type="entry name" value="TPR-like_helical_dom_sf"/>
</dbReference>
<dbReference type="Proteomes" id="UP001209540">
    <property type="component" value="Unassembled WGS sequence"/>
</dbReference>
<evidence type="ECO:0000313" key="3">
    <source>
        <dbReference type="Proteomes" id="UP001209540"/>
    </source>
</evidence>
<dbReference type="Gene3D" id="1.25.40.10">
    <property type="entry name" value="Tetratricopeptide repeat domain"/>
    <property type="match status" value="1"/>
</dbReference>
<proteinExistence type="predicted"/>
<dbReference type="AlphaFoldDB" id="A0AAD5PCA9"/>
<name>A0AAD5PCA9_9FUNG</name>
<dbReference type="Pfam" id="PF12937">
    <property type="entry name" value="F-box-like"/>
    <property type="match status" value="1"/>
</dbReference>
<evidence type="ECO:0000313" key="2">
    <source>
        <dbReference type="EMBL" id="KAI9257196.1"/>
    </source>
</evidence>